<name>A0A364NGT5_STELY</name>
<feature type="region of interest" description="Disordered" evidence="1">
    <location>
        <begin position="1295"/>
        <end position="1318"/>
    </location>
</feature>
<dbReference type="PANTHER" id="PTHR35394:SF5">
    <property type="entry name" value="DUF3176 DOMAIN-CONTAINING PROTEIN"/>
    <property type="match status" value="1"/>
</dbReference>
<feature type="transmembrane region" description="Helical" evidence="2">
    <location>
        <begin position="729"/>
        <end position="747"/>
    </location>
</feature>
<keyword evidence="4" id="KW-1185">Reference proteome</keyword>
<organism evidence="3 4">
    <name type="scientific">Stemphylium lycopersici</name>
    <name type="common">Tomato gray leaf spot disease fungus</name>
    <name type="synonym">Thyrospora lycopersici</name>
    <dbReference type="NCBI Taxonomy" id="183478"/>
    <lineage>
        <taxon>Eukaryota</taxon>
        <taxon>Fungi</taxon>
        <taxon>Dikarya</taxon>
        <taxon>Ascomycota</taxon>
        <taxon>Pezizomycotina</taxon>
        <taxon>Dothideomycetes</taxon>
        <taxon>Pleosporomycetidae</taxon>
        <taxon>Pleosporales</taxon>
        <taxon>Pleosporineae</taxon>
        <taxon>Pleosporaceae</taxon>
        <taxon>Stemphylium</taxon>
    </lineage>
</organism>
<evidence type="ECO:0000313" key="3">
    <source>
        <dbReference type="EMBL" id="RAR16508.1"/>
    </source>
</evidence>
<protein>
    <recommendedName>
        <fullName evidence="5">DUF3176 domain containing protein</fullName>
    </recommendedName>
</protein>
<feature type="region of interest" description="Disordered" evidence="1">
    <location>
        <begin position="646"/>
        <end position="671"/>
    </location>
</feature>
<sequence>MAPAAPDTGQDRVYRFPERLLRNSLNNGRDTASSPGSTTPKTSLDLTQRLERKLAEYNASQNVFKRWLFEIASWLVSALCMGAIVGIYIRISGQKMVESEQLLTLSNVLGKIASAALIVPTSEALGQLKWNWFHESNAMWDFDIFDKASRGPWGAALLLFRTKGRSLAALGALLIVLLLAIDTFFQQVVTYPDQWALSSSSSSIPVVQKYDPPYLTYFQQGFEIGQYDHISGPVVKKYFYENGTQPVFVGRGPRPEIPLSCPSSSCHWPEYDTLATCSSCVEVSERLDITYACLDRAVEWSADWLGPLQDVPYPNATVCGHYLNITSNTPILLAGHVVQDNGSARAAGEALLMRTIPLADFDTRNPYYGNGSISFKNIQYPIFDGLIASAADGVESVYRHEPPVVNECILSWCVQRMKSSYEWGVYSESIQSTFLNIVTDPGTWPWIVNGSEFTYTENITFTVPASEQASPNPDGSDVTYSVWNETAFQIMAIWDDFFPAYYTANNATSRPRLRFKNYEAGPSTRFLDFNPWLAPNNVSRHYERLATDLTNVIRSNDNSNKMVFGQAFNMEKFVKISWPWLAFPFFLLVLSLAFLVSTIIKTSKDTSAGLWKTSAMPTLIYSLPKETRSKLNPLSELTPQYRFPDRLSRKDSRHERNGPGSSESATSDKPPLDLTQRLERKLARYNASQNVFLRWLFEIASWIVSALCMGGVIGIYIRLNHTPMAQAEKLLTLANILGKIASAALIIPTSEALGQLKWHWFHDSQAMWDFEIFDKASRGAWGAALLLLRTKGRSLAALGAVLIVLLLAIDTFFQQVVTLPDTWTRHQTPGEIPYVVRYAPLYQMEFLGGWETTIYNTDLQPVVQEFLYRNGTQPTPFGSGNRPEIPLSCPTSNCTWPTYNTLAVCGSCEEVSDRLDITFACLDTKMDWSTHWEGPLSVTPYAKGEVCGHFLNITAEQPILLSGYAVSGSEANDTNQEALLFRTIPLTALLTKERLYGVGSVAFKNIRNPILDGLISSAIDGPESVYQNKTPAVHECFLSWCVKTIKSSYDLGVYHEEVLSSHYNATMGPSPWDSYVIPEDQGGGWFVIYKENVTIKSPESGPEATTYTNQSMEYGADNVTAANFMTIFDDFFPASYSVDNLTAIPRLRYKNLNLMEGPSQRFLPYSPWMLPNNLTRHVERLATAMTDRVRSTESNQMLLGEASYTEKYVLVQWAYLIFPLLLLTLTLVFLVSTIVKTSKDTSTGIWKTSAMPTLMYSLPKETRSKVDPTSTWNNAHESGKKLRIKLLPNKGWRVSGASHLSTSPQQPRPAVQAPRGWI</sequence>
<feature type="transmembrane region" description="Helical" evidence="2">
    <location>
        <begin position="691"/>
        <end position="717"/>
    </location>
</feature>
<dbReference type="Proteomes" id="UP000249619">
    <property type="component" value="Unassembled WGS sequence"/>
</dbReference>
<dbReference type="Pfam" id="PF11374">
    <property type="entry name" value="DUF3176"/>
    <property type="match status" value="2"/>
</dbReference>
<comment type="caution">
    <text evidence="3">The sequence shown here is derived from an EMBL/GenBank/DDBJ whole genome shotgun (WGS) entry which is preliminary data.</text>
</comment>
<proteinExistence type="predicted"/>
<feature type="transmembrane region" description="Helical" evidence="2">
    <location>
        <begin position="1213"/>
        <end position="1235"/>
    </location>
</feature>
<reference evidence="4" key="1">
    <citation type="submission" date="2018-05" db="EMBL/GenBank/DDBJ databases">
        <title>Draft genome sequence of Stemphylium lycopersici strain CIDEFI 213.</title>
        <authorList>
            <person name="Medina R."/>
            <person name="Franco M.E.E."/>
            <person name="Lucentini C.G."/>
            <person name="Saparrat M.C.N."/>
            <person name="Balatti P.A."/>
        </authorList>
    </citation>
    <scope>NUCLEOTIDE SEQUENCE [LARGE SCALE GENOMIC DNA]</scope>
    <source>
        <strain evidence="4">CIDEFI 213</strain>
    </source>
</reference>
<feature type="transmembrane region" description="Helical" evidence="2">
    <location>
        <begin position="71"/>
        <end position="89"/>
    </location>
</feature>
<dbReference type="PANTHER" id="PTHR35394">
    <property type="entry name" value="DUF3176 DOMAIN-CONTAINING PROTEIN"/>
    <property type="match status" value="1"/>
</dbReference>
<evidence type="ECO:0000313" key="4">
    <source>
        <dbReference type="Proteomes" id="UP000249619"/>
    </source>
</evidence>
<dbReference type="EMBL" id="QGDH01000002">
    <property type="protein sequence ID" value="RAR16508.1"/>
    <property type="molecule type" value="Genomic_DNA"/>
</dbReference>
<gene>
    <name evidence="3" type="ORF">DDE83_000073</name>
</gene>
<feature type="transmembrane region" description="Helical" evidence="2">
    <location>
        <begin position="795"/>
        <end position="813"/>
    </location>
</feature>
<keyword evidence="2" id="KW-1133">Transmembrane helix</keyword>
<evidence type="ECO:0008006" key="5">
    <source>
        <dbReference type="Google" id="ProtNLM"/>
    </source>
</evidence>
<keyword evidence="2" id="KW-0472">Membrane</keyword>
<accession>A0A364NGT5</accession>
<keyword evidence="2" id="KW-0812">Transmembrane</keyword>
<feature type="compositionally biased region" description="Low complexity" evidence="1">
    <location>
        <begin position="1304"/>
        <end position="1318"/>
    </location>
</feature>
<feature type="transmembrane region" description="Helical" evidence="2">
    <location>
        <begin position="578"/>
        <end position="600"/>
    </location>
</feature>
<feature type="transmembrane region" description="Helical" evidence="2">
    <location>
        <begin position="167"/>
        <end position="185"/>
    </location>
</feature>
<dbReference type="InterPro" id="IPR021514">
    <property type="entry name" value="DUF3176"/>
</dbReference>
<evidence type="ECO:0000256" key="1">
    <source>
        <dbReference type="SAM" id="MobiDB-lite"/>
    </source>
</evidence>
<evidence type="ECO:0000256" key="2">
    <source>
        <dbReference type="SAM" id="Phobius"/>
    </source>
</evidence>
<feature type="compositionally biased region" description="Basic and acidic residues" evidence="1">
    <location>
        <begin position="646"/>
        <end position="657"/>
    </location>
</feature>